<sequence>MALPPLTLFQLRCQRFLPSILQISYDFCLHKVLKPFFSVFLFRGFIERDFIDASGGNNGKNKGLLGVFNLINQVVCI</sequence>
<proteinExistence type="predicted"/>
<accession>A0ACB8Y8U0</accession>
<protein>
    <submittedName>
        <fullName evidence="1">Uncharacterized protein</fullName>
    </submittedName>
</protein>
<dbReference type="Proteomes" id="UP001055879">
    <property type="component" value="Linkage Group LG14"/>
</dbReference>
<evidence type="ECO:0000313" key="1">
    <source>
        <dbReference type="EMBL" id="KAI3678749.1"/>
    </source>
</evidence>
<comment type="caution">
    <text evidence="1">The sequence shown here is derived from an EMBL/GenBank/DDBJ whole genome shotgun (WGS) entry which is preliminary data.</text>
</comment>
<gene>
    <name evidence="1" type="ORF">L6452_38052</name>
</gene>
<keyword evidence="2" id="KW-1185">Reference proteome</keyword>
<dbReference type="EMBL" id="CM042060">
    <property type="protein sequence ID" value="KAI3678749.1"/>
    <property type="molecule type" value="Genomic_DNA"/>
</dbReference>
<reference evidence="2" key="1">
    <citation type="journal article" date="2022" name="Mol. Ecol. Resour.">
        <title>The genomes of chicory, endive, great burdock and yacon provide insights into Asteraceae palaeo-polyploidization history and plant inulin production.</title>
        <authorList>
            <person name="Fan W."/>
            <person name="Wang S."/>
            <person name="Wang H."/>
            <person name="Wang A."/>
            <person name="Jiang F."/>
            <person name="Liu H."/>
            <person name="Zhao H."/>
            <person name="Xu D."/>
            <person name="Zhang Y."/>
        </authorList>
    </citation>
    <scope>NUCLEOTIDE SEQUENCE [LARGE SCALE GENOMIC DNA]</scope>
    <source>
        <strain evidence="2">cv. Niubang</strain>
    </source>
</reference>
<name>A0ACB8Y8U0_ARCLA</name>
<evidence type="ECO:0000313" key="2">
    <source>
        <dbReference type="Proteomes" id="UP001055879"/>
    </source>
</evidence>
<organism evidence="1 2">
    <name type="scientific">Arctium lappa</name>
    <name type="common">Greater burdock</name>
    <name type="synonym">Lappa major</name>
    <dbReference type="NCBI Taxonomy" id="4217"/>
    <lineage>
        <taxon>Eukaryota</taxon>
        <taxon>Viridiplantae</taxon>
        <taxon>Streptophyta</taxon>
        <taxon>Embryophyta</taxon>
        <taxon>Tracheophyta</taxon>
        <taxon>Spermatophyta</taxon>
        <taxon>Magnoliopsida</taxon>
        <taxon>eudicotyledons</taxon>
        <taxon>Gunneridae</taxon>
        <taxon>Pentapetalae</taxon>
        <taxon>asterids</taxon>
        <taxon>campanulids</taxon>
        <taxon>Asterales</taxon>
        <taxon>Asteraceae</taxon>
        <taxon>Carduoideae</taxon>
        <taxon>Cardueae</taxon>
        <taxon>Arctiinae</taxon>
        <taxon>Arctium</taxon>
    </lineage>
</organism>
<reference evidence="1 2" key="2">
    <citation type="journal article" date="2022" name="Mol. Ecol. Resour.">
        <title>The genomes of chicory, endive, great burdock and yacon provide insights into Asteraceae paleo-polyploidization history and plant inulin production.</title>
        <authorList>
            <person name="Fan W."/>
            <person name="Wang S."/>
            <person name="Wang H."/>
            <person name="Wang A."/>
            <person name="Jiang F."/>
            <person name="Liu H."/>
            <person name="Zhao H."/>
            <person name="Xu D."/>
            <person name="Zhang Y."/>
        </authorList>
    </citation>
    <scope>NUCLEOTIDE SEQUENCE [LARGE SCALE GENOMIC DNA]</scope>
    <source>
        <strain evidence="2">cv. Niubang</strain>
    </source>
</reference>